<organism evidence="2 3">
    <name type="scientific">Sporomusa malonica</name>
    <dbReference type="NCBI Taxonomy" id="112901"/>
    <lineage>
        <taxon>Bacteria</taxon>
        <taxon>Bacillati</taxon>
        <taxon>Bacillota</taxon>
        <taxon>Negativicutes</taxon>
        <taxon>Selenomonadales</taxon>
        <taxon>Sporomusaceae</taxon>
        <taxon>Sporomusa</taxon>
    </lineage>
</organism>
<dbReference type="AlphaFoldDB" id="A0A1W1YG94"/>
<proteinExistence type="predicted"/>
<dbReference type="EMBL" id="FWXI01000001">
    <property type="protein sequence ID" value="SMC35149.1"/>
    <property type="molecule type" value="Genomic_DNA"/>
</dbReference>
<name>A0A1W1YG94_9FIRM</name>
<dbReference type="InterPro" id="IPR029058">
    <property type="entry name" value="AB_hydrolase_fold"/>
</dbReference>
<keyword evidence="3" id="KW-1185">Reference proteome</keyword>
<dbReference type="CDD" id="cd00519">
    <property type="entry name" value="Lipase_3"/>
    <property type="match status" value="1"/>
</dbReference>
<gene>
    <name evidence="2" type="ORF">SAMN04488500_101339</name>
</gene>
<dbReference type="InterPro" id="IPR051218">
    <property type="entry name" value="Sec_MonoDiacylglyc_Lipase"/>
</dbReference>
<dbReference type="Proteomes" id="UP000192738">
    <property type="component" value="Unassembled WGS sequence"/>
</dbReference>
<dbReference type="PANTHER" id="PTHR45856:SF11">
    <property type="entry name" value="FUNGAL LIPASE-LIKE DOMAIN-CONTAINING PROTEIN"/>
    <property type="match status" value="1"/>
</dbReference>
<sequence length="282" mass="31838">MDTLGVEHIFNSEDAILLAAMCHQANLLFEQEELVLPKDFKLRYIVRALAGVEDPVVEAFGFVAESRNEIVIAFRGTDSFRDNESDQDLYQVPYPFVRNVGKTHRGFTCIYQSTRDMLIRKLIKISTTKRLLIAGYSLGGPLAVLAALDVAVNTGFKNPIVYTYGSPRTGDPDFVSRFNQIVKNSIRIFNVHDIIPTLPAQAYPPPFTEEGLYYRHVSIKYPISFQLNSLARNHYISCYFNNLSHINPDFSKALCYENPGFCPDTELCVPFKGICSENSSDK</sequence>
<reference evidence="2 3" key="1">
    <citation type="submission" date="2017-04" db="EMBL/GenBank/DDBJ databases">
        <authorList>
            <person name="Afonso C.L."/>
            <person name="Miller P.J."/>
            <person name="Scott M.A."/>
            <person name="Spackman E."/>
            <person name="Goraichik I."/>
            <person name="Dimitrov K.M."/>
            <person name="Suarez D.L."/>
            <person name="Swayne D.E."/>
        </authorList>
    </citation>
    <scope>NUCLEOTIDE SEQUENCE [LARGE SCALE GENOMIC DNA]</scope>
    <source>
        <strain evidence="2 3">DSM 5090</strain>
    </source>
</reference>
<feature type="domain" description="Fungal lipase-type" evidence="1">
    <location>
        <begin position="71"/>
        <end position="201"/>
    </location>
</feature>
<accession>A0A1W1YG94</accession>
<dbReference type="PANTHER" id="PTHR45856">
    <property type="entry name" value="ALPHA/BETA-HYDROLASES SUPERFAMILY PROTEIN"/>
    <property type="match status" value="1"/>
</dbReference>
<dbReference type="SUPFAM" id="SSF53474">
    <property type="entry name" value="alpha/beta-Hydrolases"/>
    <property type="match status" value="1"/>
</dbReference>
<evidence type="ECO:0000313" key="3">
    <source>
        <dbReference type="Proteomes" id="UP000192738"/>
    </source>
</evidence>
<protein>
    <submittedName>
        <fullName evidence="2">Triacylglycerol lipase</fullName>
    </submittedName>
</protein>
<dbReference type="STRING" id="112901.SAMN04488500_101339"/>
<dbReference type="Gene3D" id="3.40.50.1820">
    <property type="entry name" value="alpha/beta hydrolase"/>
    <property type="match status" value="1"/>
</dbReference>
<dbReference type="RefSeq" id="WP_084573846.1">
    <property type="nucleotide sequence ID" value="NZ_CP155572.1"/>
</dbReference>
<evidence type="ECO:0000259" key="1">
    <source>
        <dbReference type="Pfam" id="PF01764"/>
    </source>
</evidence>
<dbReference type="OrthoDB" id="5522031at2"/>
<dbReference type="InterPro" id="IPR002921">
    <property type="entry name" value="Fungal_lipase-type"/>
</dbReference>
<dbReference type="Pfam" id="PF01764">
    <property type="entry name" value="Lipase_3"/>
    <property type="match status" value="1"/>
</dbReference>
<evidence type="ECO:0000313" key="2">
    <source>
        <dbReference type="EMBL" id="SMC35149.1"/>
    </source>
</evidence>
<dbReference type="GO" id="GO:0006629">
    <property type="term" value="P:lipid metabolic process"/>
    <property type="evidence" value="ECO:0007669"/>
    <property type="project" value="InterPro"/>
</dbReference>